<dbReference type="Proteomes" id="UP001201163">
    <property type="component" value="Unassembled WGS sequence"/>
</dbReference>
<evidence type="ECO:0000256" key="1">
    <source>
        <dbReference type="ARBA" id="ARBA00004123"/>
    </source>
</evidence>
<evidence type="ECO:0000313" key="10">
    <source>
        <dbReference type="Proteomes" id="UP001201163"/>
    </source>
</evidence>
<keyword evidence="10" id="KW-1185">Reference proteome</keyword>
<comment type="caution">
    <text evidence="9">The sequence shown here is derived from an EMBL/GenBank/DDBJ whole genome shotgun (WGS) entry which is preliminary data.</text>
</comment>
<dbReference type="GO" id="GO:0003677">
    <property type="term" value="F:DNA binding"/>
    <property type="evidence" value="ECO:0007669"/>
    <property type="project" value="UniProtKB-KW"/>
</dbReference>
<evidence type="ECO:0000259" key="8">
    <source>
        <dbReference type="Pfam" id="PF02229"/>
    </source>
</evidence>
<reference evidence="9" key="1">
    <citation type="submission" date="2022-01" db="EMBL/GenBank/DDBJ databases">
        <title>Comparative genomics reveals a dynamic genome evolution in the ectomycorrhizal milk-cap (Lactarius) mushrooms.</title>
        <authorList>
            <consortium name="DOE Joint Genome Institute"/>
            <person name="Lebreton A."/>
            <person name="Tang N."/>
            <person name="Kuo A."/>
            <person name="LaButti K."/>
            <person name="Drula E."/>
            <person name="Barry K."/>
            <person name="Clum A."/>
            <person name="Lipzen A."/>
            <person name="Mousain D."/>
            <person name="Ng V."/>
            <person name="Wang R."/>
            <person name="Wang X."/>
            <person name="Dai Y."/>
            <person name="Henrissat B."/>
            <person name="Grigoriev I.V."/>
            <person name="Guerin-Laguette A."/>
            <person name="Yu F."/>
            <person name="Martin F.M."/>
        </authorList>
    </citation>
    <scope>NUCLEOTIDE SEQUENCE</scope>
    <source>
        <strain evidence="9">QP</strain>
    </source>
</reference>
<comment type="similarity">
    <text evidence="2">Belongs to the transcriptional coactivator PC4 family.</text>
</comment>
<gene>
    <name evidence="9" type="ORF">EDB92DRAFT_1845862</name>
</gene>
<evidence type="ECO:0000313" key="9">
    <source>
        <dbReference type="EMBL" id="KAH8995739.1"/>
    </source>
</evidence>
<dbReference type="GO" id="GO:0003713">
    <property type="term" value="F:transcription coactivator activity"/>
    <property type="evidence" value="ECO:0007669"/>
    <property type="project" value="InterPro"/>
</dbReference>
<dbReference type="InterPro" id="IPR009044">
    <property type="entry name" value="ssDNA-bd_transcriptional_reg"/>
</dbReference>
<keyword evidence="4" id="KW-0238">DNA-binding</keyword>
<keyword evidence="6" id="KW-0539">Nucleus</keyword>
<organism evidence="9 10">
    <name type="scientific">Lactarius akahatsu</name>
    <dbReference type="NCBI Taxonomy" id="416441"/>
    <lineage>
        <taxon>Eukaryota</taxon>
        <taxon>Fungi</taxon>
        <taxon>Dikarya</taxon>
        <taxon>Basidiomycota</taxon>
        <taxon>Agaricomycotina</taxon>
        <taxon>Agaricomycetes</taxon>
        <taxon>Russulales</taxon>
        <taxon>Russulaceae</taxon>
        <taxon>Lactarius</taxon>
    </lineage>
</organism>
<feature type="region of interest" description="Disordered" evidence="7">
    <location>
        <begin position="1"/>
        <end position="89"/>
    </location>
</feature>
<proteinExistence type="inferred from homology"/>
<name>A0AAD4LJV5_9AGAM</name>
<dbReference type="SUPFAM" id="SSF54447">
    <property type="entry name" value="ssDNA-binding transcriptional regulator domain"/>
    <property type="match status" value="1"/>
</dbReference>
<feature type="domain" description="Transcriptional coactivator p15 (PC4) C-terminal" evidence="8">
    <location>
        <begin position="89"/>
        <end position="139"/>
    </location>
</feature>
<evidence type="ECO:0000256" key="3">
    <source>
        <dbReference type="ARBA" id="ARBA00023015"/>
    </source>
</evidence>
<evidence type="ECO:0000256" key="4">
    <source>
        <dbReference type="ARBA" id="ARBA00023125"/>
    </source>
</evidence>
<comment type="subcellular location">
    <subcellularLocation>
        <location evidence="1">Nucleus</location>
    </subcellularLocation>
</comment>
<dbReference type="PANTHER" id="PTHR13215">
    <property type="entry name" value="RNA POLYMERASE II TRANSCRIPTIONAL COACTIVATOR"/>
    <property type="match status" value="1"/>
</dbReference>
<feature type="compositionally biased region" description="Basic residues" evidence="7">
    <location>
        <begin position="49"/>
        <end position="58"/>
    </location>
</feature>
<dbReference type="EMBL" id="JAKELL010000011">
    <property type="protein sequence ID" value="KAH8995739.1"/>
    <property type="molecule type" value="Genomic_DNA"/>
</dbReference>
<keyword evidence="3" id="KW-0805">Transcription regulation</keyword>
<protein>
    <submittedName>
        <fullName evidence="9">Transcriptional Coactivator p15-domain-containing protein</fullName>
    </submittedName>
</protein>
<dbReference type="InterPro" id="IPR003173">
    <property type="entry name" value="PC4_C"/>
</dbReference>
<evidence type="ECO:0000256" key="7">
    <source>
        <dbReference type="SAM" id="MobiDB-lite"/>
    </source>
</evidence>
<dbReference type="GO" id="GO:0060261">
    <property type="term" value="P:positive regulation of transcription initiation by RNA polymerase II"/>
    <property type="evidence" value="ECO:0007669"/>
    <property type="project" value="InterPro"/>
</dbReference>
<dbReference type="Gene3D" id="2.30.31.10">
    <property type="entry name" value="Transcriptional Coactivator Pc4, Chain A"/>
    <property type="match status" value="1"/>
</dbReference>
<sequence>MGKLDESKSSSSRKSAEKKLRNTSKRKVEDQESSDSGDDAQPSLEAKQRPAKTVKKPKPAPTDDEDSGRDADDGRTKLQQNSEGDSYVDLGKKKRVTVRNFKGSTLIDIREYYGSEGDEKPGKKGIALSVEQWKSLMQASSAIDSLL</sequence>
<dbReference type="AlphaFoldDB" id="A0AAD4LJV5"/>
<accession>A0AAD4LJV5</accession>
<dbReference type="GO" id="GO:0005634">
    <property type="term" value="C:nucleus"/>
    <property type="evidence" value="ECO:0007669"/>
    <property type="project" value="UniProtKB-SubCell"/>
</dbReference>
<evidence type="ECO:0000256" key="6">
    <source>
        <dbReference type="ARBA" id="ARBA00023242"/>
    </source>
</evidence>
<dbReference type="InterPro" id="IPR045125">
    <property type="entry name" value="Sub1/Tcp4-like"/>
</dbReference>
<evidence type="ECO:0000256" key="5">
    <source>
        <dbReference type="ARBA" id="ARBA00023163"/>
    </source>
</evidence>
<evidence type="ECO:0000256" key="2">
    <source>
        <dbReference type="ARBA" id="ARBA00009001"/>
    </source>
</evidence>
<dbReference type="Pfam" id="PF02229">
    <property type="entry name" value="PC4"/>
    <property type="match status" value="1"/>
</dbReference>
<feature type="compositionally biased region" description="Basic and acidic residues" evidence="7">
    <location>
        <begin position="1"/>
        <end position="30"/>
    </location>
</feature>
<keyword evidence="5" id="KW-0804">Transcription</keyword>